<feature type="compositionally biased region" description="Acidic residues" evidence="1">
    <location>
        <begin position="92"/>
        <end position="108"/>
    </location>
</feature>
<evidence type="ECO:0000313" key="3">
    <source>
        <dbReference type="Proteomes" id="UP000238479"/>
    </source>
</evidence>
<sequence>MIDPLRQKVLFAEVSKDFVDFLFTLLPLPIGTIIGLLKEEHGMVGCLGKLYNSVENLSSTYLLNPDLDRDVLLNPMSPVDTADILNLLTQEEGTDDESSHDEWNDENESSDKQSSDDNESNANSDFYICVSCLGKSNAKERVYYVTDNSKSICPGCKAIMSTPATYVAPPLTEDEVSSREGSYVKDVVTYIVMDDFEVRPMSASLIMAMLKKFNVKDVSSLIEKVVPLGNEEGLKLLKASLQSESALSTAFLVGKEA</sequence>
<dbReference type="Pfam" id="PF05056">
    <property type="entry name" value="DUF674"/>
    <property type="match status" value="2"/>
</dbReference>
<dbReference type="STRING" id="74649.A0A2P6QRE3"/>
<proteinExistence type="predicted"/>
<feature type="region of interest" description="Disordered" evidence="1">
    <location>
        <begin position="92"/>
        <end position="120"/>
    </location>
</feature>
<keyword evidence="3" id="KW-1185">Reference proteome</keyword>
<comment type="caution">
    <text evidence="2">The sequence shown here is derived from an EMBL/GenBank/DDBJ whole genome shotgun (WGS) entry which is preliminary data.</text>
</comment>
<dbReference type="EMBL" id="PDCK01000042">
    <property type="protein sequence ID" value="PRQ36718.1"/>
    <property type="molecule type" value="Genomic_DNA"/>
</dbReference>
<organism evidence="2 3">
    <name type="scientific">Rosa chinensis</name>
    <name type="common">China rose</name>
    <dbReference type="NCBI Taxonomy" id="74649"/>
    <lineage>
        <taxon>Eukaryota</taxon>
        <taxon>Viridiplantae</taxon>
        <taxon>Streptophyta</taxon>
        <taxon>Embryophyta</taxon>
        <taxon>Tracheophyta</taxon>
        <taxon>Spermatophyta</taxon>
        <taxon>Magnoliopsida</taxon>
        <taxon>eudicotyledons</taxon>
        <taxon>Gunneridae</taxon>
        <taxon>Pentapetalae</taxon>
        <taxon>rosids</taxon>
        <taxon>fabids</taxon>
        <taxon>Rosales</taxon>
        <taxon>Rosaceae</taxon>
        <taxon>Rosoideae</taxon>
        <taxon>Rosoideae incertae sedis</taxon>
        <taxon>Rosa</taxon>
    </lineage>
</organism>
<reference evidence="2 3" key="1">
    <citation type="journal article" date="2018" name="Nat. Genet.">
        <title>The Rosa genome provides new insights in the design of modern roses.</title>
        <authorList>
            <person name="Bendahmane M."/>
        </authorList>
    </citation>
    <scope>NUCLEOTIDE SEQUENCE [LARGE SCALE GENOMIC DNA]</scope>
    <source>
        <strain evidence="3">cv. Old Blush</strain>
    </source>
</reference>
<dbReference type="PANTHER" id="PTHR33103:SF19">
    <property type="entry name" value="OS09G0544700 PROTEIN"/>
    <property type="match status" value="1"/>
</dbReference>
<accession>A0A2P6QRE3</accession>
<dbReference type="Gramene" id="PRQ36718">
    <property type="protein sequence ID" value="PRQ36718"/>
    <property type="gene ID" value="RchiOBHm_Chr4g0394711"/>
</dbReference>
<dbReference type="Proteomes" id="UP000238479">
    <property type="component" value="Chromosome 4"/>
</dbReference>
<evidence type="ECO:0000313" key="2">
    <source>
        <dbReference type="EMBL" id="PRQ36718.1"/>
    </source>
</evidence>
<dbReference type="AlphaFoldDB" id="A0A2P6QRE3"/>
<dbReference type="PANTHER" id="PTHR33103">
    <property type="entry name" value="OS01G0153900 PROTEIN"/>
    <property type="match status" value="1"/>
</dbReference>
<dbReference type="InterPro" id="IPR007750">
    <property type="entry name" value="DUF674"/>
</dbReference>
<name>A0A2P6QRE3_ROSCH</name>
<protein>
    <submittedName>
        <fullName evidence="2">Uncharacterized protein</fullName>
    </submittedName>
</protein>
<gene>
    <name evidence="2" type="ORF">RchiOBHm_Chr4g0394711</name>
</gene>
<dbReference type="OrthoDB" id="10373175at2759"/>
<evidence type="ECO:0000256" key="1">
    <source>
        <dbReference type="SAM" id="MobiDB-lite"/>
    </source>
</evidence>